<reference evidence="1 2" key="1">
    <citation type="submission" date="2014-04" db="EMBL/GenBank/DDBJ databases">
        <authorList>
            <consortium name="DOE Joint Genome Institute"/>
            <person name="Kuo A."/>
            <person name="Kohler A."/>
            <person name="Jargeat P."/>
            <person name="Nagy L.G."/>
            <person name="Floudas D."/>
            <person name="Copeland A."/>
            <person name="Barry K.W."/>
            <person name="Cichocki N."/>
            <person name="Veneault-Fourrey C."/>
            <person name="LaButti K."/>
            <person name="Lindquist E.A."/>
            <person name="Lipzen A."/>
            <person name="Lundell T."/>
            <person name="Morin E."/>
            <person name="Murat C."/>
            <person name="Sun H."/>
            <person name="Tunlid A."/>
            <person name="Henrissat B."/>
            <person name="Grigoriev I.V."/>
            <person name="Hibbett D.S."/>
            <person name="Martin F."/>
            <person name="Nordberg H.P."/>
            <person name="Cantor M.N."/>
            <person name="Hua S.X."/>
        </authorList>
    </citation>
    <scope>NUCLEOTIDE SEQUENCE [LARGE SCALE GENOMIC DNA]</scope>
    <source>
        <strain evidence="1 2">Ve08.2h10</strain>
    </source>
</reference>
<dbReference type="InParanoid" id="A0A0D0CUG8"/>
<keyword evidence="2" id="KW-1185">Reference proteome</keyword>
<accession>A0A0D0CUG8</accession>
<proteinExistence type="predicted"/>
<dbReference type="HOGENOM" id="CLU_2923325_0_0_1"/>
<evidence type="ECO:0000313" key="1">
    <source>
        <dbReference type="EMBL" id="KIK74756.1"/>
    </source>
</evidence>
<dbReference type="Proteomes" id="UP000054538">
    <property type="component" value="Unassembled WGS sequence"/>
</dbReference>
<dbReference type="EMBL" id="KN828586">
    <property type="protein sequence ID" value="KIK74756.1"/>
    <property type="molecule type" value="Genomic_DNA"/>
</dbReference>
<name>A0A0D0CUG8_9AGAM</name>
<organism evidence="1 2">
    <name type="scientific">Paxillus rubicundulus Ve08.2h10</name>
    <dbReference type="NCBI Taxonomy" id="930991"/>
    <lineage>
        <taxon>Eukaryota</taxon>
        <taxon>Fungi</taxon>
        <taxon>Dikarya</taxon>
        <taxon>Basidiomycota</taxon>
        <taxon>Agaricomycotina</taxon>
        <taxon>Agaricomycetes</taxon>
        <taxon>Agaricomycetidae</taxon>
        <taxon>Boletales</taxon>
        <taxon>Paxilineae</taxon>
        <taxon>Paxillaceae</taxon>
        <taxon>Paxillus</taxon>
    </lineage>
</organism>
<reference evidence="2" key="2">
    <citation type="submission" date="2015-01" db="EMBL/GenBank/DDBJ databases">
        <title>Evolutionary Origins and Diversification of the Mycorrhizal Mutualists.</title>
        <authorList>
            <consortium name="DOE Joint Genome Institute"/>
            <consortium name="Mycorrhizal Genomics Consortium"/>
            <person name="Kohler A."/>
            <person name="Kuo A."/>
            <person name="Nagy L.G."/>
            <person name="Floudas D."/>
            <person name="Copeland A."/>
            <person name="Barry K.W."/>
            <person name="Cichocki N."/>
            <person name="Veneault-Fourrey C."/>
            <person name="LaButti K."/>
            <person name="Lindquist E.A."/>
            <person name="Lipzen A."/>
            <person name="Lundell T."/>
            <person name="Morin E."/>
            <person name="Murat C."/>
            <person name="Riley R."/>
            <person name="Ohm R."/>
            <person name="Sun H."/>
            <person name="Tunlid A."/>
            <person name="Henrissat B."/>
            <person name="Grigoriev I.V."/>
            <person name="Hibbett D.S."/>
            <person name="Martin F."/>
        </authorList>
    </citation>
    <scope>NUCLEOTIDE SEQUENCE [LARGE SCALE GENOMIC DNA]</scope>
    <source>
        <strain evidence="2">Ve08.2h10</strain>
    </source>
</reference>
<gene>
    <name evidence="1" type="ORF">PAXRUDRAFT_788853</name>
</gene>
<evidence type="ECO:0000313" key="2">
    <source>
        <dbReference type="Proteomes" id="UP000054538"/>
    </source>
</evidence>
<dbReference type="AlphaFoldDB" id="A0A0D0CUG8"/>
<protein>
    <submittedName>
        <fullName evidence="1">Uncharacterized protein</fullName>
    </submittedName>
</protein>
<sequence length="61" mass="7106">MNPLHPPKPQQILPDRLSMTCLIVRSGHQTREPNPSSYVICSIYVLRFQWLSQPFHFESAL</sequence>